<reference evidence="6" key="1">
    <citation type="journal article" date="2018" name="Nat. Microbiol.">
        <title>Leveraging single-cell genomics to expand the fungal tree of life.</title>
        <authorList>
            <person name="Ahrendt S.R."/>
            <person name="Quandt C.A."/>
            <person name="Ciobanu D."/>
            <person name="Clum A."/>
            <person name="Salamov A."/>
            <person name="Andreopoulos B."/>
            <person name="Cheng J.F."/>
            <person name="Woyke T."/>
            <person name="Pelin A."/>
            <person name="Henrissat B."/>
            <person name="Reynolds N.K."/>
            <person name="Benny G.L."/>
            <person name="Smith M.E."/>
            <person name="James T.Y."/>
            <person name="Grigoriev I.V."/>
        </authorList>
    </citation>
    <scope>NUCLEOTIDE SEQUENCE [LARGE SCALE GENOMIC DNA]</scope>
    <source>
        <strain evidence="6">RSA 1356</strain>
    </source>
</reference>
<keyword evidence="6" id="KW-1185">Reference proteome</keyword>
<keyword evidence="3" id="KW-0547">Nucleotide-binding</keyword>
<organism evidence="5 6">
    <name type="scientific">Thamnocephalis sphaerospora</name>
    <dbReference type="NCBI Taxonomy" id="78915"/>
    <lineage>
        <taxon>Eukaryota</taxon>
        <taxon>Fungi</taxon>
        <taxon>Fungi incertae sedis</taxon>
        <taxon>Zoopagomycota</taxon>
        <taxon>Zoopagomycotina</taxon>
        <taxon>Zoopagomycetes</taxon>
        <taxon>Zoopagales</taxon>
        <taxon>Sigmoideomycetaceae</taxon>
        <taxon>Thamnocephalis</taxon>
    </lineage>
</organism>
<evidence type="ECO:0000313" key="6">
    <source>
        <dbReference type="Proteomes" id="UP000271241"/>
    </source>
</evidence>
<dbReference type="GO" id="GO:0005524">
    <property type="term" value="F:ATP binding"/>
    <property type="evidence" value="ECO:0007669"/>
    <property type="project" value="UniProtKB-UniRule"/>
</dbReference>
<dbReference type="InterPro" id="IPR027417">
    <property type="entry name" value="P-loop_NTPase"/>
</dbReference>
<dbReference type="OrthoDB" id="3176171at2759"/>
<dbReference type="STRING" id="78915.A0A4P9XPN2"/>
<keyword evidence="1" id="KW-0175">Coiled coil</keyword>
<sequence length="263" mass="29124">TVFAYGQTSSGKTYVTGDKMNPGVIPRAVSEQSSSSREYLLRVAYLEIYNEQIKDLLAPETLPLRIHEDTKRGVYVSPLKEEIVTSVAQMMRVIRKGEAKRHVSTTDYNEHSSRSHTIFQLVRKAMRSANECVATLQNLIDLAGSEKASVSAERRLETAYINKSLLTLGTVISKLTSENSGHIPFRDSKLTRLLQTALTGNARVAVICALAPSGINADESLNTLKFASSIKQVVTSAHTNQVVDDKALLQKYRLEIMELKARL</sequence>
<dbReference type="PROSITE" id="PS50067">
    <property type="entry name" value="KINESIN_MOTOR_2"/>
    <property type="match status" value="1"/>
</dbReference>
<gene>
    <name evidence="5" type="ORF">THASP1DRAFT_2884</name>
</gene>
<keyword evidence="2 3" id="KW-0505">Motor protein</keyword>
<dbReference type="AlphaFoldDB" id="A0A4P9XPN2"/>
<protein>
    <submittedName>
        <fullName evidence="5">Kinesin motor domain-containing protein</fullName>
    </submittedName>
</protein>
<evidence type="ECO:0000256" key="3">
    <source>
        <dbReference type="PROSITE-ProRule" id="PRU00283"/>
    </source>
</evidence>
<dbReference type="GO" id="GO:0007018">
    <property type="term" value="P:microtubule-based movement"/>
    <property type="evidence" value="ECO:0007669"/>
    <property type="project" value="InterPro"/>
</dbReference>
<feature type="non-terminal residue" evidence="5">
    <location>
        <position position="263"/>
    </location>
</feature>
<dbReference type="SUPFAM" id="SSF52540">
    <property type="entry name" value="P-loop containing nucleoside triphosphate hydrolases"/>
    <property type="match status" value="1"/>
</dbReference>
<comment type="similarity">
    <text evidence="3">Belongs to the TRAFAC class myosin-kinesin ATPase superfamily. Kinesin family.</text>
</comment>
<dbReference type="InterPro" id="IPR027640">
    <property type="entry name" value="Kinesin-like_fam"/>
</dbReference>
<feature type="binding site" evidence="3">
    <location>
        <begin position="6"/>
        <end position="13"/>
    </location>
    <ligand>
        <name>ATP</name>
        <dbReference type="ChEBI" id="CHEBI:30616"/>
    </ligand>
</feature>
<evidence type="ECO:0000313" key="5">
    <source>
        <dbReference type="EMBL" id="RKP07958.1"/>
    </source>
</evidence>
<dbReference type="GO" id="GO:0003777">
    <property type="term" value="F:microtubule motor activity"/>
    <property type="evidence" value="ECO:0007669"/>
    <property type="project" value="InterPro"/>
</dbReference>
<dbReference type="Proteomes" id="UP000271241">
    <property type="component" value="Unassembled WGS sequence"/>
</dbReference>
<dbReference type="EMBL" id="KZ992654">
    <property type="protein sequence ID" value="RKP07958.1"/>
    <property type="molecule type" value="Genomic_DNA"/>
</dbReference>
<keyword evidence="3" id="KW-0067">ATP-binding</keyword>
<evidence type="ECO:0000256" key="2">
    <source>
        <dbReference type="ARBA" id="ARBA00023175"/>
    </source>
</evidence>
<dbReference type="SMART" id="SM00129">
    <property type="entry name" value="KISc"/>
    <property type="match status" value="1"/>
</dbReference>
<dbReference type="InterPro" id="IPR001752">
    <property type="entry name" value="Kinesin_motor_dom"/>
</dbReference>
<dbReference type="PANTHER" id="PTHR47968">
    <property type="entry name" value="CENTROMERE PROTEIN E"/>
    <property type="match status" value="1"/>
</dbReference>
<dbReference type="PRINTS" id="PR00380">
    <property type="entry name" value="KINESINHEAVY"/>
</dbReference>
<evidence type="ECO:0000256" key="1">
    <source>
        <dbReference type="ARBA" id="ARBA00023054"/>
    </source>
</evidence>
<feature type="non-terminal residue" evidence="5">
    <location>
        <position position="1"/>
    </location>
</feature>
<dbReference type="Pfam" id="PF00225">
    <property type="entry name" value="Kinesin"/>
    <property type="match status" value="1"/>
</dbReference>
<proteinExistence type="inferred from homology"/>
<feature type="domain" description="Kinesin motor" evidence="4">
    <location>
        <begin position="1"/>
        <end position="233"/>
    </location>
</feature>
<accession>A0A4P9XPN2</accession>
<dbReference type="PANTHER" id="PTHR47968:SF75">
    <property type="entry name" value="CENTROMERE-ASSOCIATED PROTEIN E"/>
    <property type="match status" value="1"/>
</dbReference>
<evidence type="ECO:0000259" key="4">
    <source>
        <dbReference type="PROSITE" id="PS50067"/>
    </source>
</evidence>
<dbReference type="Gene3D" id="3.40.850.10">
    <property type="entry name" value="Kinesin motor domain"/>
    <property type="match status" value="1"/>
</dbReference>
<dbReference type="GO" id="GO:0008017">
    <property type="term" value="F:microtubule binding"/>
    <property type="evidence" value="ECO:0007669"/>
    <property type="project" value="InterPro"/>
</dbReference>
<dbReference type="InterPro" id="IPR036961">
    <property type="entry name" value="Kinesin_motor_dom_sf"/>
</dbReference>
<name>A0A4P9XPN2_9FUNG</name>